<reference evidence="2" key="1">
    <citation type="journal article" date="2014" name="Int. J. Syst. Evol. Microbiol.">
        <title>Complete genome sequence of Corynebacterium casei LMG S-19264T (=DSM 44701T), isolated from a smear-ripened cheese.</title>
        <authorList>
            <consortium name="US DOE Joint Genome Institute (JGI-PGF)"/>
            <person name="Walter F."/>
            <person name="Albersmeier A."/>
            <person name="Kalinowski J."/>
            <person name="Ruckert C."/>
        </authorList>
    </citation>
    <scope>NUCLEOTIDE SEQUENCE</scope>
    <source>
        <strain evidence="2">JCM 4646</strain>
    </source>
</reference>
<feature type="transmembrane region" description="Helical" evidence="1">
    <location>
        <begin position="81"/>
        <end position="100"/>
    </location>
</feature>
<dbReference type="Proteomes" id="UP000617734">
    <property type="component" value="Unassembled WGS sequence"/>
</dbReference>
<evidence type="ECO:0008006" key="4">
    <source>
        <dbReference type="Google" id="ProtNLM"/>
    </source>
</evidence>
<evidence type="ECO:0000256" key="1">
    <source>
        <dbReference type="SAM" id="Phobius"/>
    </source>
</evidence>
<evidence type="ECO:0000313" key="3">
    <source>
        <dbReference type="Proteomes" id="UP000617734"/>
    </source>
</evidence>
<organism evidence="2 3">
    <name type="scientific">Kitasatospora indigofera</name>
    <dbReference type="NCBI Taxonomy" id="67307"/>
    <lineage>
        <taxon>Bacteria</taxon>
        <taxon>Bacillati</taxon>
        <taxon>Actinomycetota</taxon>
        <taxon>Actinomycetes</taxon>
        <taxon>Kitasatosporales</taxon>
        <taxon>Streptomycetaceae</taxon>
        <taxon>Kitasatospora</taxon>
    </lineage>
</organism>
<keyword evidence="3" id="KW-1185">Reference proteome</keyword>
<name>A0A919GCC5_9ACTN</name>
<evidence type="ECO:0000313" key="2">
    <source>
        <dbReference type="EMBL" id="GHH81983.1"/>
    </source>
</evidence>
<comment type="caution">
    <text evidence="2">The sequence shown here is derived from an EMBL/GenBank/DDBJ whole genome shotgun (WGS) entry which is preliminary data.</text>
</comment>
<keyword evidence="1" id="KW-1133">Transmembrane helix</keyword>
<accession>A0A919GCC5</accession>
<dbReference type="AlphaFoldDB" id="A0A919GCC5"/>
<keyword evidence="1" id="KW-0812">Transmembrane</keyword>
<dbReference type="EMBL" id="BNBO01000056">
    <property type="protein sequence ID" value="GHH81983.1"/>
    <property type="molecule type" value="Genomic_DNA"/>
</dbReference>
<sequence>MRSETRETVVHAAETARDTAARAARAAREHAPKDVLDRAGRMTAQARGAAAQVGHLAAEHTPPQLREQAGRAAGTARANRTWVLVTLAAAALTTAVLRGLRRGRR</sequence>
<reference evidence="2" key="2">
    <citation type="submission" date="2020-09" db="EMBL/GenBank/DDBJ databases">
        <authorList>
            <person name="Sun Q."/>
            <person name="Ohkuma M."/>
        </authorList>
    </citation>
    <scope>NUCLEOTIDE SEQUENCE</scope>
    <source>
        <strain evidence="2">JCM 4646</strain>
    </source>
</reference>
<protein>
    <recommendedName>
        <fullName evidence="4">DUF3618 domain-containing protein</fullName>
    </recommendedName>
</protein>
<proteinExistence type="predicted"/>
<gene>
    <name evidence="2" type="ORF">GCM10018781_65840</name>
</gene>
<dbReference type="RefSeq" id="WP_190214579.1">
    <property type="nucleotide sequence ID" value="NZ_BNBO01000056.1"/>
</dbReference>
<dbReference type="GeneID" id="95356869"/>
<keyword evidence="1" id="KW-0472">Membrane</keyword>